<evidence type="ECO:0000313" key="5">
    <source>
        <dbReference type="EMBL" id="KAK0327640.1"/>
    </source>
</evidence>
<feature type="compositionally biased region" description="Low complexity" evidence="3">
    <location>
        <begin position="170"/>
        <end position="186"/>
    </location>
</feature>
<dbReference type="Gene3D" id="1.10.510.10">
    <property type="entry name" value="Transferase(Phosphotransferase) domain 1"/>
    <property type="match status" value="1"/>
</dbReference>
<dbReference type="SMART" id="SM00220">
    <property type="entry name" value="S_TKc"/>
    <property type="match status" value="1"/>
</dbReference>
<feature type="region of interest" description="Disordered" evidence="3">
    <location>
        <begin position="227"/>
        <end position="285"/>
    </location>
</feature>
<dbReference type="FunFam" id="1.10.510.10:FF:000640">
    <property type="entry name" value="Serine/threonine-protein kinase PRR1"/>
    <property type="match status" value="1"/>
</dbReference>
<dbReference type="Pfam" id="PF00069">
    <property type="entry name" value="Pkinase"/>
    <property type="match status" value="1"/>
</dbReference>
<dbReference type="GO" id="GO:0035556">
    <property type="term" value="P:intracellular signal transduction"/>
    <property type="evidence" value="ECO:0007669"/>
    <property type="project" value="TreeGrafter"/>
</dbReference>
<evidence type="ECO:0000259" key="4">
    <source>
        <dbReference type="PROSITE" id="PS50011"/>
    </source>
</evidence>
<keyword evidence="2" id="KW-0067">ATP-binding</keyword>
<gene>
    <name evidence="5" type="ORF">LTR82_001156</name>
</gene>
<dbReference type="SUPFAM" id="SSF56112">
    <property type="entry name" value="Protein kinase-like (PK-like)"/>
    <property type="match status" value="1"/>
</dbReference>
<dbReference type="InterPro" id="IPR008271">
    <property type="entry name" value="Ser/Thr_kinase_AS"/>
</dbReference>
<feature type="compositionally biased region" description="Basic and acidic residues" evidence="3">
    <location>
        <begin position="59"/>
        <end position="69"/>
    </location>
</feature>
<comment type="caution">
    <text evidence="5">The sequence shown here is derived from an EMBL/GenBank/DDBJ whole genome shotgun (WGS) entry which is preliminary data.</text>
</comment>
<feature type="region of interest" description="Disordered" evidence="3">
    <location>
        <begin position="25"/>
        <end position="88"/>
    </location>
</feature>
<dbReference type="GO" id="GO:0004674">
    <property type="term" value="F:protein serine/threonine kinase activity"/>
    <property type="evidence" value="ECO:0007669"/>
    <property type="project" value="TreeGrafter"/>
</dbReference>
<dbReference type="Proteomes" id="UP001168146">
    <property type="component" value="Unassembled WGS sequence"/>
</dbReference>
<feature type="region of interest" description="Disordered" evidence="3">
    <location>
        <begin position="367"/>
        <end position="392"/>
    </location>
</feature>
<dbReference type="EMBL" id="JASUXU010000002">
    <property type="protein sequence ID" value="KAK0327640.1"/>
    <property type="molecule type" value="Genomic_DNA"/>
</dbReference>
<feature type="region of interest" description="Disordered" evidence="3">
    <location>
        <begin position="169"/>
        <end position="192"/>
    </location>
</feature>
<proteinExistence type="predicted"/>
<feature type="compositionally biased region" description="Low complexity" evidence="3">
    <location>
        <begin position="268"/>
        <end position="279"/>
    </location>
</feature>
<dbReference type="PANTHER" id="PTHR24346">
    <property type="entry name" value="MAP/MICROTUBULE AFFINITY-REGULATING KINASE"/>
    <property type="match status" value="1"/>
</dbReference>
<dbReference type="InterPro" id="IPR000719">
    <property type="entry name" value="Prot_kinase_dom"/>
</dbReference>
<dbReference type="PROSITE" id="PS50011">
    <property type="entry name" value="PROTEIN_KINASE_DOM"/>
    <property type="match status" value="1"/>
</dbReference>
<feature type="compositionally biased region" description="Polar residues" evidence="3">
    <location>
        <begin position="25"/>
        <end position="35"/>
    </location>
</feature>
<organism evidence="5 6">
    <name type="scientific">Friedmanniomyces endolithicus</name>
    <dbReference type="NCBI Taxonomy" id="329885"/>
    <lineage>
        <taxon>Eukaryota</taxon>
        <taxon>Fungi</taxon>
        <taxon>Dikarya</taxon>
        <taxon>Ascomycota</taxon>
        <taxon>Pezizomycotina</taxon>
        <taxon>Dothideomycetes</taxon>
        <taxon>Dothideomycetidae</taxon>
        <taxon>Mycosphaerellales</taxon>
        <taxon>Teratosphaeriaceae</taxon>
        <taxon>Friedmanniomyces</taxon>
    </lineage>
</organism>
<name>A0AAN6G0C6_9PEZI</name>
<feature type="compositionally biased region" description="Low complexity" evidence="3">
    <location>
        <begin position="72"/>
        <end position="85"/>
    </location>
</feature>
<keyword evidence="1" id="KW-0547">Nucleotide-binding</keyword>
<dbReference type="PANTHER" id="PTHR24346:SF30">
    <property type="entry name" value="MATERNAL EMBRYONIC LEUCINE ZIPPER KINASE"/>
    <property type="match status" value="1"/>
</dbReference>
<feature type="domain" description="Protein kinase" evidence="4">
    <location>
        <begin position="420"/>
        <end position="723"/>
    </location>
</feature>
<dbReference type="PROSITE" id="PS00108">
    <property type="entry name" value="PROTEIN_KINASE_ST"/>
    <property type="match status" value="1"/>
</dbReference>
<reference evidence="5" key="1">
    <citation type="submission" date="2021-12" db="EMBL/GenBank/DDBJ databases">
        <title>Black yeast isolated from Biological Soil Crust.</title>
        <authorList>
            <person name="Kurbessoian T."/>
        </authorList>
    </citation>
    <scope>NUCLEOTIDE SEQUENCE</scope>
    <source>
        <strain evidence="5">CCFEE 5208</strain>
    </source>
</reference>
<accession>A0AAN6G0C6</accession>
<evidence type="ECO:0000313" key="6">
    <source>
        <dbReference type="Proteomes" id="UP001168146"/>
    </source>
</evidence>
<protein>
    <recommendedName>
        <fullName evidence="4">Protein kinase domain-containing protein</fullName>
    </recommendedName>
</protein>
<dbReference type="InterPro" id="IPR011009">
    <property type="entry name" value="Kinase-like_dom_sf"/>
</dbReference>
<evidence type="ECO:0000256" key="1">
    <source>
        <dbReference type="ARBA" id="ARBA00022741"/>
    </source>
</evidence>
<dbReference type="AlphaFoldDB" id="A0AAN6G0C6"/>
<sequence>MPVGVDAAAGPVSYIHDMTLYATSMSGPKTTQVDGQQHRQRANSNGEKYAGSSEGSLDEPQRHDSRLDGQQEEQSQAHSQQESESVGVTVEERLKRNREAVAQNNAASQAGMLPTINTTLTVTNPTLIHPSPKHSAAGAGLHLQTGVDSVASLGFARLTGTPTIFETPVSTDSSLHPSLTSPLPISGAGSSVRSTLSTYSMTSSLSPGSTFPSPYLAAMGDLTPLPSPFVGARPDSPSGLWRVGQPGTLDRSRQSSLLGDEASAGERPSSLPTSPASPSGKRKKGYGSLVHEVDVTNVIVAQESTQPSGNGKDHGRNRSISEFVPGALHNIRHRHVTFTGDAASLETQYQMQREAYLAAQRGLATHTVNDKQFPTPPPSTSSVAESDEAEADDEPLFLEDGTACEYLEIHCGIHNKRRKFRQLRQLGQGTFSKVMLATRERVPVHITPEIEATMNPHKLVAVKIVEHGPAGGADEERIETSLKREVQMLKSVSHPSLIHLKACEYQPTRALLVLTYCPGGDLFELASQHRDLLTPHMVQRMFAELVNAVRYLHAHWIVHRDIKLENVLVNLRDLQTIGEPLEHSRPLITLTDLGLSRRIPEPPESPLLTTRCGSEDYAAPEILLGQAYDGRQTDGWALGVLLYALMEGRLPFDAPPGKPDRSRNTHRIARCDWMWCRFGDEDGEWDDARSQGFEGGREVVEGLLKKVRMGRKALDVVAEMKWVKEGIRVDGGLRVSEEDEHDEALL</sequence>
<evidence type="ECO:0000256" key="2">
    <source>
        <dbReference type="ARBA" id="ARBA00022840"/>
    </source>
</evidence>
<evidence type="ECO:0000256" key="3">
    <source>
        <dbReference type="SAM" id="MobiDB-lite"/>
    </source>
</evidence>
<dbReference type="GO" id="GO:0005524">
    <property type="term" value="F:ATP binding"/>
    <property type="evidence" value="ECO:0007669"/>
    <property type="project" value="UniProtKB-KW"/>
</dbReference>
<dbReference type="GO" id="GO:0005737">
    <property type="term" value="C:cytoplasm"/>
    <property type="evidence" value="ECO:0007669"/>
    <property type="project" value="TreeGrafter"/>
</dbReference>